<dbReference type="SMART" id="SM00437">
    <property type="entry name" value="TOP1Ac"/>
    <property type="match status" value="1"/>
</dbReference>
<dbReference type="GO" id="GO:0006281">
    <property type="term" value="P:DNA repair"/>
    <property type="evidence" value="ECO:0007669"/>
    <property type="project" value="TreeGrafter"/>
</dbReference>
<dbReference type="AlphaFoldDB" id="A0A6N0NV51"/>
<dbReference type="Gene3D" id="1.10.290.10">
    <property type="entry name" value="Topoisomerase I, domain 4"/>
    <property type="match status" value="1"/>
</dbReference>
<dbReference type="InterPro" id="IPR003602">
    <property type="entry name" value="Topo_IA_DNA-bd_dom"/>
</dbReference>
<dbReference type="GO" id="GO:0003677">
    <property type="term" value="F:DNA binding"/>
    <property type="evidence" value="ECO:0007669"/>
    <property type="project" value="UniProtKB-KW"/>
</dbReference>
<dbReference type="InterPro" id="IPR023405">
    <property type="entry name" value="Topo_IA_core_domain"/>
</dbReference>
<dbReference type="PROSITE" id="PS00396">
    <property type="entry name" value="TOPO_IA_1"/>
    <property type="match status" value="1"/>
</dbReference>
<reference evidence="9 10" key="1">
    <citation type="submission" date="2020-02" db="EMBL/GenBank/DDBJ databases">
        <title>Comparative genome analysis reveals the metabolism and evolution of the thermophilic archaeal genus Metallosphaera.</title>
        <authorList>
            <person name="Jiang C."/>
        </authorList>
    </citation>
    <scope>NUCLEOTIDE SEQUENCE [LARGE SCALE GENOMIC DNA]</scope>
    <source>
        <strain evidence="9 10">Ric-A</strain>
    </source>
</reference>
<keyword evidence="5" id="KW-0238">DNA-binding</keyword>
<evidence type="ECO:0000256" key="3">
    <source>
        <dbReference type="ARBA" id="ARBA00012891"/>
    </source>
</evidence>
<dbReference type="PROSITE" id="PS52039">
    <property type="entry name" value="TOPO_IA_2"/>
    <property type="match status" value="1"/>
</dbReference>
<keyword evidence="10" id="KW-1185">Reference proteome</keyword>
<feature type="domain" description="Topo IA-type catalytic" evidence="8">
    <location>
        <begin position="145"/>
        <end position="549"/>
    </location>
</feature>
<evidence type="ECO:0000256" key="5">
    <source>
        <dbReference type="ARBA" id="ARBA00023125"/>
    </source>
</evidence>
<dbReference type="GO" id="GO:0003917">
    <property type="term" value="F:DNA topoisomerase type I (single strand cut, ATP-independent) activity"/>
    <property type="evidence" value="ECO:0007669"/>
    <property type="project" value="UniProtKB-EC"/>
</dbReference>
<dbReference type="InterPro" id="IPR025589">
    <property type="entry name" value="Toprim_C_rpt"/>
</dbReference>
<dbReference type="InterPro" id="IPR003601">
    <property type="entry name" value="Topo_IA_2"/>
</dbReference>
<evidence type="ECO:0000256" key="4">
    <source>
        <dbReference type="ARBA" id="ARBA00023029"/>
    </source>
</evidence>
<dbReference type="PANTHER" id="PTHR11390">
    <property type="entry name" value="PROKARYOTIC DNA TOPOISOMERASE"/>
    <property type="match status" value="1"/>
</dbReference>
<dbReference type="Pfam" id="PF01131">
    <property type="entry name" value="Topoisom_bac"/>
    <property type="match status" value="1"/>
</dbReference>
<dbReference type="InterPro" id="IPR000380">
    <property type="entry name" value="Topo_IA"/>
</dbReference>
<evidence type="ECO:0000313" key="10">
    <source>
        <dbReference type="Proteomes" id="UP000509301"/>
    </source>
</evidence>
<evidence type="ECO:0000259" key="8">
    <source>
        <dbReference type="PROSITE" id="PS52039"/>
    </source>
</evidence>
<comment type="catalytic activity">
    <reaction evidence="1">
        <text>ATP-independent breakage of single-stranded DNA, followed by passage and rejoining.</text>
        <dbReference type="EC" id="5.6.2.1"/>
    </reaction>
</comment>
<protein>
    <recommendedName>
        <fullName evidence="3">DNA topoisomerase</fullName>
        <ecNumber evidence="3">5.6.2.1</ecNumber>
    </recommendedName>
</protein>
<dbReference type="Pfam" id="PF01751">
    <property type="entry name" value="Toprim"/>
    <property type="match status" value="1"/>
</dbReference>
<evidence type="ECO:0000313" key="9">
    <source>
        <dbReference type="EMBL" id="QKR00602.1"/>
    </source>
</evidence>
<dbReference type="PANTHER" id="PTHR11390:SF21">
    <property type="entry name" value="DNA TOPOISOMERASE 3-ALPHA"/>
    <property type="match status" value="1"/>
</dbReference>
<gene>
    <name evidence="9" type="ORF">GWK48_09620</name>
</gene>
<dbReference type="OrthoDB" id="30963at2157"/>
<dbReference type="Pfam" id="PF13342">
    <property type="entry name" value="Toprim_Crpt"/>
    <property type="match status" value="1"/>
</dbReference>
<feature type="domain" description="Toprim" evidence="7">
    <location>
        <begin position="1"/>
        <end position="127"/>
    </location>
</feature>
<dbReference type="Proteomes" id="UP000509301">
    <property type="component" value="Chromosome"/>
</dbReference>
<dbReference type="GO" id="GO:0006310">
    <property type="term" value="P:DNA recombination"/>
    <property type="evidence" value="ECO:0007669"/>
    <property type="project" value="TreeGrafter"/>
</dbReference>
<comment type="similarity">
    <text evidence="2">Belongs to the type IA topoisomerase family.</text>
</comment>
<dbReference type="Gene3D" id="1.10.460.10">
    <property type="entry name" value="Topoisomerase I, domain 2"/>
    <property type="match status" value="1"/>
</dbReference>
<dbReference type="EC" id="5.6.2.1" evidence="3"/>
<dbReference type="SMART" id="SM00436">
    <property type="entry name" value="TOP1Bc"/>
    <property type="match status" value="1"/>
</dbReference>
<dbReference type="InterPro" id="IPR013826">
    <property type="entry name" value="Topo_IA_cen_sub3"/>
</dbReference>
<evidence type="ECO:0000256" key="2">
    <source>
        <dbReference type="ARBA" id="ARBA00009446"/>
    </source>
</evidence>
<dbReference type="PROSITE" id="PS50880">
    <property type="entry name" value="TOPRIM"/>
    <property type="match status" value="1"/>
</dbReference>
<dbReference type="GO" id="GO:0043597">
    <property type="term" value="C:cytoplasmic replication fork"/>
    <property type="evidence" value="ECO:0007669"/>
    <property type="project" value="TreeGrafter"/>
</dbReference>
<dbReference type="PRINTS" id="PR00417">
    <property type="entry name" value="PRTPISMRASEI"/>
</dbReference>
<dbReference type="CDD" id="cd00186">
    <property type="entry name" value="TOP1Ac"/>
    <property type="match status" value="1"/>
</dbReference>
<dbReference type="InterPro" id="IPR006171">
    <property type="entry name" value="TOPRIM_dom"/>
</dbReference>
<proteinExistence type="inferred from homology"/>
<evidence type="ECO:0000259" key="7">
    <source>
        <dbReference type="PROSITE" id="PS50880"/>
    </source>
</evidence>
<dbReference type="InterPro" id="IPR023406">
    <property type="entry name" value="Topo_IA_AS"/>
</dbReference>
<dbReference type="KEGG" id="mten:GWK48_09620"/>
<dbReference type="SMART" id="SM00493">
    <property type="entry name" value="TOPRIM"/>
    <property type="match status" value="1"/>
</dbReference>
<evidence type="ECO:0000256" key="6">
    <source>
        <dbReference type="ARBA" id="ARBA00023235"/>
    </source>
</evidence>
<organism evidence="9 10">
    <name type="scientific">Metallosphaera tengchongensis</name>
    <dbReference type="NCBI Taxonomy" id="1532350"/>
    <lineage>
        <taxon>Archaea</taxon>
        <taxon>Thermoproteota</taxon>
        <taxon>Thermoprotei</taxon>
        <taxon>Sulfolobales</taxon>
        <taxon>Sulfolobaceae</taxon>
        <taxon>Metallosphaera</taxon>
    </lineage>
</organism>
<dbReference type="InterPro" id="IPR013825">
    <property type="entry name" value="Topo_IA_cen_sub2"/>
</dbReference>
<dbReference type="InterPro" id="IPR013824">
    <property type="entry name" value="Topo_IA_cen_sub1"/>
</dbReference>
<name>A0A6N0NV51_9CREN</name>
<dbReference type="InterPro" id="IPR013497">
    <property type="entry name" value="Topo_IA_cen"/>
</dbReference>
<accession>A0A6N0NV51</accession>
<dbReference type="CDD" id="cd03362">
    <property type="entry name" value="TOPRIM_TopoIA_TopoIII"/>
    <property type="match status" value="1"/>
</dbReference>
<dbReference type="GO" id="GO:0006265">
    <property type="term" value="P:DNA topological change"/>
    <property type="evidence" value="ECO:0007669"/>
    <property type="project" value="InterPro"/>
</dbReference>
<dbReference type="Gene3D" id="2.70.20.10">
    <property type="entry name" value="Topoisomerase I, domain 3"/>
    <property type="match status" value="1"/>
</dbReference>
<dbReference type="SUPFAM" id="SSF56712">
    <property type="entry name" value="Prokaryotic type I DNA topoisomerase"/>
    <property type="match status" value="1"/>
</dbReference>
<dbReference type="Gene3D" id="3.40.50.140">
    <property type="match status" value="1"/>
</dbReference>
<sequence>MRVVITEKPSVALDIARALGKVERKQGYLIAGGYYITWTYGHILEIGEIAPKRWDLKDLPIFPEKFTYDVVSGKQTQLSIIKKLLERAEVVVNCGDAGREGELIVREVLEYLNYGGKVLRLWTSEALTREVVLREFRELKPSNLFDSLYYSALARQNGDWIVGINLTRLITLKAGGGEVWSVGRVQTPTLSMIVKRDMEIESFKPTTYYVILGSFSGMEGTLIRDGTEARLTKEEADLTLSKLKMEKEGVVKKVEIERKEERPPLLHSLTSLQREANVLYGFSAKKTLDLAQSLYEEWKLISYPRTDARYLGESNKGLAKDVLRKLGREDLIPKVDKVGKRVFDSSKLTDHHAIIPLDKAPTNLPQPEKKIYDLVLRKFIGAFMDNYLYDTQKVFIGLGSEVFLCQGKKNLQLGWMELYPHQDSPLTHLKEGERLIKDWVKSEERKTKPPPRFTESILLKEMERLGLGTPATRAGIIETLLERSYVERRGKSLISTEKGRELISKLGDSKVTSPEMTSEWERELEDIYVGKKGEEGYRSFIEKIKEFTAEEVRRLSKVELNVEPRAPPDMIRLARVVSKDLGVKLESTSMDYVRNFLDKYLPQTKILCKCGGEVYGFSKGWKCKSCGTVVWRQILGKRISFNQARGLFQGKELKMSGFRSKSGRRFSAIVYLDEGSVKFKFEE</sequence>
<dbReference type="EMBL" id="CP049074">
    <property type="protein sequence ID" value="QKR00602.1"/>
    <property type="molecule type" value="Genomic_DNA"/>
</dbReference>
<evidence type="ECO:0000256" key="1">
    <source>
        <dbReference type="ARBA" id="ARBA00000213"/>
    </source>
</evidence>
<dbReference type="InterPro" id="IPR034144">
    <property type="entry name" value="TOPRIM_TopoIII"/>
</dbReference>
<keyword evidence="4" id="KW-0799">Topoisomerase</keyword>
<keyword evidence="6 9" id="KW-0413">Isomerase</keyword>